<dbReference type="PANTHER" id="PTHR43463:SF1">
    <property type="entry name" value="NICOTINATE-NUCLEOTIDE--DIMETHYLBENZIMIDAZOLE PHOSPHORIBOSYLTRANSFERASE"/>
    <property type="match status" value="1"/>
</dbReference>
<evidence type="ECO:0000256" key="5">
    <source>
        <dbReference type="ARBA" id="ARBA00022573"/>
    </source>
</evidence>
<keyword evidence="7 10" id="KW-0808">Transferase</keyword>
<feature type="active site" description="Proton acceptor" evidence="10">
    <location>
        <position position="322"/>
    </location>
</feature>
<evidence type="ECO:0000256" key="9">
    <source>
        <dbReference type="ARBA" id="ARBA00047340"/>
    </source>
</evidence>
<evidence type="ECO:0000256" key="8">
    <source>
        <dbReference type="ARBA" id="ARBA00030686"/>
    </source>
</evidence>
<organism evidence="12 13">
    <name type="scientific">Litoribrevibacter euphylliae</name>
    <dbReference type="NCBI Taxonomy" id="1834034"/>
    <lineage>
        <taxon>Bacteria</taxon>
        <taxon>Pseudomonadati</taxon>
        <taxon>Pseudomonadota</taxon>
        <taxon>Gammaproteobacteria</taxon>
        <taxon>Oceanospirillales</taxon>
        <taxon>Oceanospirillaceae</taxon>
        <taxon>Litoribrevibacter</taxon>
    </lineage>
</organism>
<dbReference type="Proteomes" id="UP001595476">
    <property type="component" value="Unassembled WGS sequence"/>
</dbReference>
<dbReference type="InterPro" id="IPR003200">
    <property type="entry name" value="Nict_dMeBzImd_PRibTrfase"/>
</dbReference>
<evidence type="ECO:0000256" key="2">
    <source>
        <dbReference type="ARBA" id="ARBA00007110"/>
    </source>
</evidence>
<evidence type="ECO:0000313" key="13">
    <source>
        <dbReference type="Proteomes" id="UP001595476"/>
    </source>
</evidence>
<dbReference type="Gene3D" id="1.10.1610.10">
    <property type="match status" value="1"/>
</dbReference>
<evidence type="ECO:0000256" key="4">
    <source>
        <dbReference type="ARBA" id="ARBA00015486"/>
    </source>
</evidence>
<evidence type="ECO:0000256" key="11">
    <source>
        <dbReference type="SAM" id="MobiDB-lite"/>
    </source>
</evidence>
<protein>
    <recommendedName>
        <fullName evidence="4 10">Nicotinate-nucleotide--dimethylbenzimidazole phosphoribosyltransferase</fullName>
        <shortName evidence="10">NN:DBI PRT</shortName>
        <ecNumber evidence="3 10">2.4.2.21</ecNumber>
    </recommendedName>
    <alternativeName>
        <fullName evidence="8 10">N(1)-alpha-phosphoribosyltransferase</fullName>
    </alternativeName>
</protein>
<dbReference type="Pfam" id="PF02277">
    <property type="entry name" value="DBI_PRT"/>
    <property type="match status" value="1"/>
</dbReference>
<evidence type="ECO:0000256" key="1">
    <source>
        <dbReference type="ARBA" id="ARBA00005049"/>
    </source>
</evidence>
<evidence type="ECO:0000313" key="12">
    <source>
        <dbReference type="EMBL" id="MFC3150990.1"/>
    </source>
</evidence>
<keyword evidence="13" id="KW-1185">Reference proteome</keyword>
<dbReference type="EC" id="2.4.2.21" evidence="3 10"/>
<proteinExistence type="inferred from homology"/>
<comment type="pathway">
    <text evidence="1 10">Nucleoside biosynthesis; alpha-ribazole biosynthesis; alpha-ribazole from 5,6-dimethylbenzimidazole: step 1/2.</text>
</comment>
<dbReference type="GO" id="GO:0008939">
    <property type="term" value="F:nicotinate-nucleotide-dimethylbenzimidazole phosphoribosyltransferase activity"/>
    <property type="evidence" value="ECO:0007669"/>
    <property type="project" value="UniProtKB-EC"/>
</dbReference>
<dbReference type="NCBIfam" id="TIGR03160">
    <property type="entry name" value="cobT_DBIPRT"/>
    <property type="match status" value="1"/>
</dbReference>
<evidence type="ECO:0000256" key="7">
    <source>
        <dbReference type="ARBA" id="ARBA00022679"/>
    </source>
</evidence>
<comment type="caution">
    <text evidence="12">The sequence shown here is derived from an EMBL/GenBank/DDBJ whole genome shotgun (WGS) entry which is preliminary data.</text>
</comment>
<dbReference type="CDD" id="cd02439">
    <property type="entry name" value="DMB-PRT_CobT"/>
    <property type="match status" value="1"/>
</dbReference>
<accession>A0ABV7HAU2</accession>
<evidence type="ECO:0000256" key="6">
    <source>
        <dbReference type="ARBA" id="ARBA00022676"/>
    </source>
</evidence>
<dbReference type="InterPro" id="IPR023195">
    <property type="entry name" value="Nict_dMeBzImd_PRibTrfase_N"/>
</dbReference>
<comment type="similarity">
    <text evidence="2 10">Belongs to the CobT family.</text>
</comment>
<reference evidence="13" key="1">
    <citation type="journal article" date="2019" name="Int. J. Syst. Evol. Microbiol.">
        <title>The Global Catalogue of Microorganisms (GCM) 10K type strain sequencing project: providing services to taxonomists for standard genome sequencing and annotation.</title>
        <authorList>
            <consortium name="The Broad Institute Genomics Platform"/>
            <consortium name="The Broad Institute Genome Sequencing Center for Infectious Disease"/>
            <person name="Wu L."/>
            <person name="Ma J."/>
        </authorList>
    </citation>
    <scope>NUCLEOTIDE SEQUENCE [LARGE SCALE GENOMIC DNA]</scope>
    <source>
        <strain evidence="13">KCTC 52438</strain>
    </source>
</reference>
<dbReference type="InterPro" id="IPR017846">
    <property type="entry name" value="Nict_dMeBzImd_PRibTrfase_bact"/>
</dbReference>
<evidence type="ECO:0000256" key="3">
    <source>
        <dbReference type="ARBA" id="ARBA00011991"/>
    </source>
</evidence>
<keyword evidence="6 10" id="KW-0328">Glycosyltransferase</keyword>
<dbReference type="SUPFAM" id="SSF52733">
    <property type="entry name" value="Nicotinate mononucleotide:5,6-dimethylbenzimidazole phosphoribosyltransferase (CobT)"/>
    <property type="match status" value="1"/>
</dbReference>
<dbReference type="PANTHER" id="PTHR43463">
    <property type="entry name" value="NICOTINATE-NUCLEOTIDE--DIMETHYLBENZIMIDAZOLE PHOSPHORIBOSYLTRANSFERASE"/>
    <property type="match status" value="1"/>
</dbReference>
<comment type="catalytic activity">
    <reaction evidence="9 10">
        <text>5,6-dimethylbenzimidazole + nicotinate beta-D-ribonucleotide = alpha-ribazole 5'-phosphate + nicotinate + H(+)</text>
        <dbReference type="Rhea" id="RHEA:11196"/>
        <dbReference type="ChEBI" id="CHEBI:15378"/>
        <dbReference type="ChEBI" id="CHEBI:15890"/>
        <dbReference type="ChEBI" id="CHEBI:32544"/>
        <dbReference type="ChEBI" id="CHEBI:57502"/>
        <dbReference type="ChEBI" id="CHEBI:57918"/>
        <dbReference type="EC" id="2.4.2.21"/>
    </reaction>
</comment>
<dbReference type="EMBL" id="JBHRSZ010000004">
    <property type="protein sequence ID" value="MFC3150990.1"/>
    <property type="molecule type" value="Genomic_DNA"/>
</dbReference>
<feature type="region of interest" description="Disordered" evidence="11">
    <location>
        <begin position="10"/>
        <end position="32"/>
    </location>
</feature>
<dbReference type="Gene3D" id="3.40.50.10210">
    <property type="match status" value="1"/>
</dbReference>
<gene>
    <name evidence="10 12" type="primary">cobT</name>
    <name evidence="12" type="ORF">ACFOEK_08120</name>
</gene>
<dbReference type="InterPro" id="IPR036087">
    <property type="entry name" value="Nict_dMeBzImd_PRibTrfase_sf"/>
</dbReference>
<name>A0ABV7HAU2_9GAMM</name>
<dbReference type="RefSeq" id="WP_386718931.1">
    <property type="nucleotide sequence ID" value="NZ_JBHRSZ010000004.1"/>
</dbReference>
<evidence type="ECO:0000256" key="10">
    <source>
        <dbReference type="HAMAP-Rule" id="MF_00230"/>
    </source>
</evidence>
<sequence>MTAWWTHAIQQPNAEQREQASAHQNQLTKPPGSLGQLEDIAIQLAANQNTLNPKVDNVAIRVFAGDHGVVAEGVSAFPQAVTVEMIKNFCAGGAAISVLAKEQGADFKVVNVGAASPVQDHPKLINQPVAAGTKNFCQQAAMSQAQFEAAFELGKSIADQAHQEGMDLFIGGEMGIGNTTAASAIAASLIDLESGMEQQIQDLVGRGTGVDDEGLKLKQQAVLNALTLHKHAKGDAIETLKTMGGFEIVALAGAYLRCGQLGVTVLVDGFICSVAALAALSINEALRPWLIFAHQSQESGHCKVLQALDAKPLLSLGMRLGEASGAAMALPVLKLACSLHNSMATFASAGVSNSGE</sequence>
<comment type="function">
    <text evidence="10">Catalyzes the synthesis of alpha-ribazole-5'-phosphate from nicotinate mononucleotide (NAMN) and 5,6-dimethylbenzimidazole (DMB).</text>
</comment>
<keyword evidence="5 10" id="KW-0169">Cobalamin biosynthesis</keyword>
<dbReference type="HAMAP" id="MF_00230">
    <property type="entry name" value="CobT"/>
    <property type="match status" value="1"/>
</dbReference>
<dbReference type="NCBIfam" id="NF000996">
    <property type="entry name" value="PRK00105.1"/>
    <property type="match status" value="1"/>
</dbReference>